<dbReference type="Gramene" id="rna47179">
    <property type="protein sequence ID" value="RHN40932.1"/>
    <property type="gene ID" value="gene47179"/>
</dbReference>
<proteinExistence type="predicted"/>
<dbReference type="EMBL" id="PSQE01000008">
    <property type="protein sequence ID" value="RHN40932.1"/>
    <property type="molecule type" value="Genomic_DNA"/>
</dbReference>
<accession>A0A396GII9</accession>
<gene>
    <name evidence="1" type="ORF">MtrunA17_Chr8g0360431</name>
</gene>
<name>A0A396GII9_MEDTR</name>
<organism evidence="1">
    <name type="scientific">Medicago truncatula</name>
    <name type="common">Barrel medic</name>
    <name type="synonym">Medicago tribuloides</name>
    <dbReference type="NCBI Taxonomy" id="3880"/>
    <lineage>
        <taxon>Eukaryota</taxon>
        <taxon>Viridiplantae</taxon>
        <taxon>Streptophyta</taxon>
        <taxon>Embryophyta</taxon>
        <taxon>Tracheophyta</taxon>
        <taxon>Spermatophyta</taxon>
        <taxon>Magnoliopsida</taxon>
        <taxon>eudicotyledons</taxon>
        <taxon>Gunneridae</taxon>
        <taxon>Pentapetalae</taxon>
        <taxon>rosids</taxon>
        <taxon>fabids</taxon>
        <taxon>Fabales</taxon>
        <taxon>Fabaceae</taxon>
        <taxon>Papilionoideae</taxon>
        <taxon>50 kb inversion clade</taxon>
        <taxon>NPAAA clade</taxon>
        <taxon>Hologalegina</taxon>
        <taxon>IRL clade</taxon>
        <taxon>Trifolieae</taxon>
        <taxon>Medicago</taxon>
    </lineage>
</organism>
<evidence type="ECO:0000313" key="1">
    <source>
        <dbReference type="EMBL" id="RHN40932.1"/>
    </source>
</evidence>
<comment type="caution">
    <text evidence="1">The sequence shown here is derived from an EMBL/GenBank/DDBJ whole genome shotgun (WGS) entry which is preliminary data.</text>
</comment>
<protein>
    <submittedName>
        <fullName evidence="1">Uncharacterized protein</fullName>
    </submittedName>
</protein>
<reference evidence="1" key="1">
    <citation type="journal article" date="2018" name="Nat. Plants">
        <title>Whole-genome landscape of Medicago truncatula symbiotic genes.</title>
        <authorList>
            <person name="Pecrix Y."/>
            <person name="Gamas P."/>
            <person name="Carrere S."/>
        </authorList>
    </citation>
    <scope>NUCLEOTIDE SEQUENCE</scope>
    <source>
        <tissue evidence="1">Leaves</tissue>
    </source>
</reference>
<dbReference type="Proteomes" id="UP000265566">
    <property type="component" value="Chromosome 8"/>
</dbReference>
<sequence length="128" mass="14870">MREMNFVHHFLLLHYPLHNLNLEQSYGDEGLVGFVDKEDDYDNLFWGDPDSDPCSAYLLPAFNRTTLLLNQWFCFLFSHSSCNCHHFNFPISIITTKPKNALTVLSLTHSSICLSLSLYHFLPFLQVE</sequence>
<dbReference type="AlphaFoldDB" id="A0A396GII9"/>